<dbReference type="InterPro" id="IPR036291">
    <property type="entry name" value="NAD(P)-bd_dom_sf"/>
</dbReference>
<dbReference type="SUPFAM" id="SSF51735">
    <property type="entry name" value="NAD(P)-binding Rossmann-fold domains"/>
    <property type="match status" value="1"/>
</dbReference>
<comment type="caution">
    <text evidence="1">The sequence shown here is derived from an EMBL/GenBank/DDBJ whole genome shotgun (WGS) entry which is preliminary data.</text>
</comment>
<dbReference type="Gene3D" id="3.40.50.720">
    <property type="entry name" value="NAD(P)-binding Rossmann-like Domain"/>
    <property type="match status" value="1"/>
</dbReference>
<organism evidence="1 2">
    <name type="scientific">Prochlorococcus marinus str. PAC1</name>
    <dbReference type="NCBI Taxonomy" id="59924"/>
    <lineage>
        <taxon>Bacteria</taxon>
        <taxon>Bacillati</taxon>
        <taxon>Cyanobacteriota</taxon>
        <taxon>Cyanophyceae</taxon>
        <taxon>Synechococcales</taxon>
        <taxon>Prochlorococcaceae</taxon>
        <taxon>Prochlorococcus</taxon>
    </lineage>
</organism>
<dbReference type="RefSeq" id="WP_036907756.1">
    <property type="nucleotide sequence ID" value="NZ_CP138967.1"/>
</dbReference>
<dbReference type="EMBL" id="JNAX01000015">
    <property type="protein sequence ID" value="KGG19840.1"/>
    <property type="molecule type" value="Genomic_DNA"/>
</dbReference>
<dbReference type="PANTHER" id="PTHR43544">
    <property type="entry name" value="SHORT-CHAIN DEHYDROGENASE/REDUCTASE"/>
    <property type="match status" value="1"/>
</dbReference>
<dbReference type="AlphaFoldDB" id="A0A0A2C4L1"/>
<evidence type="ECO:0000313" key="2">
    <source>
        <dbReference type="Proteomes" id="UP000030392"/>
    </source>
</evidence>
<reference evidence="2" key="1">
    <citation type="journal article" date="2014" name="Sci. Data">
        <title>Genomes of diverse isolates of the marine cyanobacterium Prochlorococcus.</title>
        <authorList>
            <person name="Biller S."/>
            <person name="Berube P."/>
            <person name="Thompson J."/>
            <person name="Kelly L."/>
            <person name="Roggensack S."/>
            <person name="Awad L."/>
            <person name="Roache-Johnson K."/>
            <person name="Ding H."/>
            <person name="Giovannoni S.J."/>
            <person name="Moore L.R."/>
            <person name="Chisholm S.W."/>
        </authorList>
    </citation>
    <scope>NUCLEOTIDE SEQUENCE [LARGE SCALE GENOMIC DNA]</scope>
    <source>
        <strain evidence="2">PAC1</strain>
    </source>
</reference>
<dbReference type="GO" id="GO:0005737">
    <property type="term" value="C:cytoplasm"/>
    <property type="evidence" value="ECO:0007669"/>
    <property type="project" value="TreeGrafter"/>
</dbReference>
<evidence type="ECO:0000313" key="1">
    <source>
        <dbReference type="EMBL" id="KGG19840.1"/>
    </source>
</evidence>
<dbReference type="GO" id="GO:0016491">
    <property type="term" value="F:oxidoreductase activity"/>
    <property type="evidence" value="ECO:0007669"/>
    <property type="project" value="TreeGrafter"/>
</dbReference>
<proteinExistence type="predicted"/>
<accession>A0A0A2C4L1</accession>
<dbReference type="InterPro" id="IPR051468">
    <property type="entry name" value="Fungal_SecMetab_SDRs"/>
</dbReference>
<protein>
    <submittedName>
        <fullName evidence="1">Cell-cell signaling protein</fullName>
    </submittedName>
</protein>
<dbReference type="Proteomes" id="UP000030392">
    <property type="component" value="Unassembled WGS sequence"/>
</dbReference>
<name>A0A0A2C4L1_PROMR</name>
<gene>
    <name evidence="1" type="ORF">EV03_2228</name>
</gene>
<sequence length="239" mass="26890">MTIRDWDGVALIIGAGDIGKCMSDYLTNISPKLDVFVCGRNLKSQNTIYLDLENDHSFISFENQISLFNKPLRLVINTSGFLHSTHLKPEKRLSHINRSNIIKNFSINSIAPILIAKCIEKFIRPEFPFSYASLSARVGSIGDNRLGGWYSYRASKAAQNQFLKTLSIEWSRKFPLSIVSILHPGTCDTKLSKPYQSAVPKDKLFTPAQSTEYLINIISSQRPSDSGKFLAWDSSVIPW</sequence>
<dbReference type="PANTHER" id="PTHR43544:SF12">
    <property type="entry name" value="NAD(P)-BINDING ROSSMANN-FOLD SUPERFAMILY PROTEIN"/>
    <property type="match status" value="1"/>
</dbReference>